<name>A0ABP5EIX4_9MICO</name>
<dbReference type="Pfam" id="PF00067">
    <property type="entry name" value="p450"/>
    <property type="match status" value="1"/>
</dbReference>
<feature type="region of interest" description="Disordered" evidence="3">
    <location>
        <begin position="67"/>
        <end position="89"/>
    </location>
</feature>
<dbReference type="SUPFAM" id="SSF48264">
    <property type="entry name" value="Cytochrome P450"/>
    <property type="match status" value="1"/>
</dbReference>
<evidence type="ECO:0000313" key="4">
    <source>
        <dbReference type="EMBL" id="GAA1996884.1"/>
    </source>
</evidence>
<keyword evidence="5" id="KW-1185">Reference proteome</keyword>
<dbReference type="PRINTS" id="PR00359">
    <property type="entry name" value="BP450"/>
</dbReference>
<organism evidence="4 5">
    <name type="scientific">Microbacterium pumilum</name>
    <dbReference type="NCBI Taxonomy" id="344165"/>
    <lineage>
        <taxon>Bacteria</taxon>
        <taxon>Bacillati</taxon>
        <taxon>Actinomycetota</taxon>
        <taxon>Actinomycetes</taxon>
        <taxon>Micrococcales</taxon>
        <taxon>Microbacteriaceae</taxon>
        <taxon>Microbacterium</taxon>
    </lineage>
</organism>
<keyword evidence="2" id="KW-0408">Iron</keyword>
<dbReference type="EMBL" id="BAAAOH010000001">
    <property type="protein sequence ID" value="GAA1996884.1"/>
    <property type="molecule type" value="Genomic_DNA"/>
</dbReference>
<keyword evidence="2" id="KW-0503">Monooxygenase</keyword>
<accession>A0ABP5EIX4</accession>
<dbReference type="PROSITE" id="PS00086">
    <property type="entry name" value="CYTOCHROME_P450"/>
    <property type="match status" value="1"/>
</dbReference>
<keyword evidence="2" id="KW-0479">Metal-binding</keyword>
<dbReference type="InterPro" id="IPR001128">
    <property type="entry name" value="Cyt_P450"/>
</dbReference>
<dbReference type="PANTHER" id="PTHR46696">
    <property type="entry name" value="P450, PUTATIVE (EUROFUNG)-RELATED"/>
    <property type="match status" value="1"/>
</dbReference>
<dbReference type="RefSeq" id="WP_344065926.1">
    <property type="nucleotide sequence ID" value="NZ_BAAAOH010000001.1"/>
</dbReference>
<comment type="similarity">
    <text evidence="1 2">Belongs to the cytochrome P450 family.</text>
</comment>
<dbReference type="InterPro" id="IPR017972">
    <property type="entry name" value="Cyt_P450_CS"/>
</dbReference>
<dbReference type="Gene3D" id="1.10.630.10">
    <property type="entry name" value="Cytochrome P450"/>
    <property type="match status" value="1"/>
</dbReference>
<gene>
    <name evidence="4" type="ORF">GCM10009777_37360</name>
</gene>
<comment type="caution">
    <text evidence="4">The sequence shown here is derived from an EMBL/GenBank/DDBJ whole genome shotgun (WGS) entry which is preliminary data.</text>
</comment>
<dbReference type="PANTHER" id="PTHR46696:SF6">
    <property type="entry name" value="P450, PUTATIVE (EUROFUNG)-RELATED"/>
    <property type="match status" value="1"/>
</dbReference>
<proteinExistence type="inferred from homology"/>
<evidence type="ECO:0000256" key="1">
    <source>
        <dbReference type="ARBA" id="ARBA00010617"/>
    </source>
</evidence>
<sequence length="401" mass="45274">MDTRTDLTNEFDPTYVETFDNTHEYYTDLRNNTPVAHSDKFGGFWAVFKYDDIIRVQTESVFSTSEKNVVPPATRNQGKRPPLHFDPPEHDMYRRPITPVFRKSRMDALEPDLRRFANELLDPLVAQSDFDFTKDFAEYFAALSFGLILKLPLEKMMQSRKVQVEYYRSQLAMDKPKVEAASDELYAIARELVDDRRENPGDPDEDLISALILAGDRGPVISDDMVVASIRQFLSASQAAPGAVLGSVIVHLSRDQELQSRLREDPALIPDAIEEFLRLYAPYRVFARAPIRDVEIGGRIVLAGEPIAMMFPSANRDEAIFENPHEFQIDRKPNKHIAFGRGPHRCPAAALARAELRIAMEAILEKTASIELAGEVVMSGWLEFGPSSTPIRVTPATSHPR</sequence>
<evidence type="ECO:0000313" key="5">
    <source>
        <dbReference type="Proteomes" id="UP001500326"/>
    </source>
</evidence>
<protein>
    <submittedName>
        <fullName evidence="4">Cytochrome P450</fullName>
    </submittedName>
</protein>
<evidence type="ECO:0000256" key="2">
    <source>
        <dbReference type="RuleBase" id="RU000461"/>
    </source>
</evidence>
<dbReference type="InterPro" id="IPR002397">
    <property type="entry name" value="Cyt_P450_B"/>
</dbReference>
<evidence type="ECO:0000256" key="3">
    <source>
        <dbReference type="SAM" id="MobiDB-lite"/>
    </source>
</evidence>
<reference evidence="5" key="1">
    <citation type="journal article" date="2019" name="Int. J. Syst. Evol. Microbiol.">
        <title>The Global Catalogue of Microorganisms (GCM) 10K type strain sequencing project: providing services to taxonomists for standard genome sequencing and annotation.</title>
        <authorList>
            <consortium name="The Broad Institute Genomics Platform"/>
            <consortium name="The Broad Institute Genome Sequencing Center for Infectious Disease"/>
            <person name="Wu L."/>
            <person name="Ma J."/>
        </authorList>
    </citation>
    <scope>NUCLEOTIDE SEQUENCE [LARGE SCALE GENOMIC DNA]</scope>
    <source>
        <strain evidence="5">JCM 14902</strain>
    </source>
</reference>
<dbReference type="Proteomes" id="UP001500326">
    <property type="component" value="Unassembled WGS sequence"/>
</dbReference>
<keyword evidence="2" id="KW-0349">Heme</keyword>
<keyword evidence="2" id="KW-0560">Oxidoreductase</keyword>
<dbReference type="InterPro" id="IPR036396">
    <property type="entry name" value="Cyt_P450_sf"/>
</dbReference>